<evidence type="ECO:0000256" key="5">
    <source>
        <dbReference type="ARBA" id="ARBA00022777"/>
    </source>
</evidence>
<evidence type="ECO:0000256" key="2">
    <source>
        <dbReference type="ARBA" id="ARBA00022475"/>
    </source>
</evidence>
<evidence type="ECO:0000313" key="10">
    <source>
        <dbReference type="EMBL" id="MBB4772379.1"/>
    </source>
</evidence>
<accession>A0A7W7I8J1</accession>
<dbReference type="EMBL" id="JACHMV010000001">
    <property type="protein sequence ID" value="MBB4772379.1"/>
    <property type="molecule type" value="Genomic_DNA"/>
</dbReference>
<keyword evidence="7" id="KW-0902">Two-component regulatory system</keyword>
<evidence type="ECO:0000256" key="7">
    <source>
        <dbReference type="ARBA" id="ARBA00023012"/>
    </source>
</evidence>
<proteinExistence type="predicted"/>
<dbReference type="RefSeq" id="WP_184879780.1">
    <property type="nucleotide sequence ID" value="NZ_BAAAHD010000002.1"/>
</dbReference>
<name>A0A7W7I8J1_9ACTN</name>
<keyword evidence="8" id="KW-0472">Membrane</keyword>
<dbReference type="InterPro" id="IPR036890">
    <property type="entry name" value="HATPase_C_sf"/>
</dbReference>
<dbReference type="GO" id="GO:0000155">
    <property type="term" value="F:phosphorelay sensor kinase activity"/>
    <property type="evidence" value="ECO:0007669"/>
    <property type="project" value="InterPro"/>
</dbReference>
<comment type="subcellular location">
    <subcellularLocation>
        <location evidence="1">Cell membrane</location>
        <topology evidence="1">Multi-pass membrane protein</topology>
    </subcellularLocation>
</comment>
<dbReference type="PANTHER" id="PTHR24421:SF37">
    <property type="entry name" value="SENSOR HISTIDINE KINASE NARS"/>
    <property type="match status" value="1"/>
</dbReference>
<organism evidence="10 11">
    <name type="scientific">Actinomadura livida</name>
    <dbReference type="NCBI Taxonomy" id="79909"/>
    <lineage>
        <taxon>Bacteria</taxon>
        <taxon>Bacillati</taxon>
        <taxon>Actinomycetota</taxon>
        <taxon>Actinomycetes</taxon>
        <taxon>Streptosporangiales</taxon>
        <taxon>Thermomonosporaceae</taxon>
        <taxon>Actinomadura</taxon>
    </lineage>
</organism>
<dbReference type="InterPro" id="IPR003594">
    <property type="entry name" value="HATPase_dom"/>
</dbReference>
<dbReference type="SUPFAM" id="SSF55874">
    <property type="entry name" value="ATPase domain of HSP90 chaperone/DNA topoisomerase II/histidine kinase"/>
    <property type="match status" value="1"/>
</dbReference>
<evidence type="ECO:0000256" key="3">
    <source>
        <dbReference type="ARBA" id="ARBA00022679"/>
    </source>
</evidence>
<dbReference type="CDD" id="cd16917">
    <property type="entry name" value="HATPase_UhpB-NarQ-NarX-like"/>
    <property type="match status" value="1"/>
</dbReference>
<dbReference type="Pfam" id="PF07730">
    <property type="entry name" value="HisKA_3"/>
    <property type="match status" value="1"/>
</dbReference>
<dbReference type="AlphaFoldDB" id="A0A7W7I8J1"/>
<keyword evidence="3" id="KW-0808">Transferase</keyword>
<dbReference type="GO" id="GO:0046983">
    <property type="term" value="F:protein dimerization activity"/>
    <property type="evidence" value="ECO:0007669"/>
    <property type="project" value="InterPro"/>
</dbReference>
<dbReference type="Proteomes" id="UP000549343">
    <property type="component" value="Unassembled WGS sequence"/>
</dbReference>
<dbReference type="SMART" id="SM00387">
    <property type="entry name" value="HATPase_c"/>
    <property type="match status" value="1"/>
</dbReference>
<dbReference type="PANTHER" id="PTHR24421">
    <property type="entry name" value="NITRATE/NITRITE SENSOR PROTEIN NARX-RELATED"/>
    <property type="match status" value="1"/>
</dbReference>
<gene>
    <name evidence="10" type="ORF">F4557_000797</name>
</gene>
<dbReference type="InterPro" id="IPR011712">
    <property type="entry name" value="Sig_transdc_His_kin_sub3_dim/P"/>
</dbReference>
<evidence type="ECO:0000256" key="8">
    <source>
        <dbReference type="ARBA" id="ARBA00023136"/>
    </source>
</evidence>
<keyword evidence="6" id="KW-1133">Transmembrane helix</keyword>
<keyword evidence="4" id="KW-0812">Transmembrane</keyword>
<dbReference type="Gene3D" id="3.30.565.10">
    <property type="entry name" value="Histidine kinase-like ATPase, C-terminal domain"/>
    <property type="match status" value="1"/>
</dbReference>
<keyword evidence="5 10" id="KW-0418">Kinase</keyword>
<evidence type="ECO:0000256" key="1">
    <source>
        <dbReference type="ARBA" id="ARBA00004651"/>
    </source>
</evidence>
<evidence type="ECO:0000256" key="4">
    <source>
        <dbReference type="ARBA" id="ARBA00022692"/>
    </source>
</evidence>
<keyword evidence="2" id="KW-1003">Cell membrane</keyword>
<evidence type="ECO:0000259" key="9">
    <source>
        <dbReference type="SMART" id="SM00387"/>
    </source>
</evidence>
<reference evidence="10 11" key="1">
    <citation type="submission" date="2020-08" db="EMBL/GenBank/DDBJ databases">
        <title>Sequencing the genomes of 1000 actinobacteria strains.</title>
        <authorList>
            <person name="Klenk H.-P."/>
        </authorList>
    </citation>
    <scope>NUCLEOTIDE SEQUENCE [LARGE SCALE GENOMIC DNA]</scope>
    <source>
        <strain evidence="10 11">DSM 44772</strain>
    </source>
</reference>
<dbReference type="GO" id="GO:0005886">
    <property type="term" value="C:plasma membrane"/>
    <property type="evidence" value="ECO:0007669"/>
    <property type="project" value="UniProtKB-SubCell"/>
</dbReference>
<sequence length="358" mass="39291">MTARHSIAERIEAERSTILAEYLRALRAEGSSIVNDPLATRQALAHADQAITDVVRSVRAGRVQVNENAQLLARNIGEARAAKATPARESWQAAMILMETVVRSAARHLESGPLDTYAVVLLALTRSITVGIREATGAYMSYLLSRIHEAHIGERRRIARELHDRVGNGLGVAHRQLELFGDVAERVPVAATNRLERAQEAVVEAMENLRGLMLDLRLDNPQSLEKALTAYIESIPKGDGTLTLRVTGDETWLPDIVRDESFLIIREAIRNALAHGEPDLVLINVYISPDELRAVVKDDGIGFEPTEQGRSDGTGLASMTERAALLDGSLTVLSERGKGTQVELLARFPPERREDPVT</sequence>
<dbReference type="Pfam" id="PF02518">
    <property type="entry name" value="HATPase_c"/>
    <property type="match status" value="1"/>
</dbReference>
<evidence type="ECO:0000313" key="11">
    <source>
        <dbReference type="Proteomes" id="UP000549343"/>
    </source>
</evidence>
<comment type="caution">
    <text evidence="10">The sequence shown here is derived from an EMBL/GenBank/DDBJ whole genome shotgun (WGS) entry which is preliminary data.</text>
</comment>
<dbReference type="Gene3D" id="1.20.5.1930">
    <property type="match status" value="1"/>
</dbReference>
<feature type="domain" description="Histidine kinase/HSP90-like ATPase" evidence="9">
    <location>
        <begin position="258"/>
        <end position="350"/>
    </location>
</feature>
<protein>
    <submittedName>
        <fullName evidence="10">Signal transduction histidine kinase</fullName>
    </submittedName>
</protein>
<dbReference type="InterPro" id="IPR050482">
    <property type="entry name" value="Sensor_HK_TwoCompSys"/>
</dbReference>
<evidence type="ECO:0000256" key="6">
    <source>
        <dbReference type="ARBA" id="ARBA00022989"/>
    </source>
</evidence>